<gene>
    <name evidence="2" type="ORF">IPV69_21150</name>
</gene>
<protein>
    <submittedName>
        <fullName evidence="2">Uncharacterized protein</fullName>
    </submittedName>
</protein>
<feature type="chain" id="PRO_5034495488" evidence="1">
    <location>
        <begin position="25"/>
        <end position="149"/>
    </location>
</feature>
<keyword evidence="1" id="KW-0732">Signal</keyword>
<evidence type="ECO:0000256" key="1">
    <source>
        <dbReference type="SAM" id="SignalP"/>
    </source>
</evidence>
<name>A0A7M2WTF1_9BACT</name>
<dbReference type="RefSeq" id="WP_206291714.1">
    <property type="nucleotide sequence ID" value="NZ_CP063458.1"/>
</dbReference>
<evidence type="ECO:0000313" key="2">
    <source>
        <dbReference type="EMBL" id="QOV88713.1"/>
    </source>
</evidence>
<dbReference type="AlphaFoldDB" id="A0A7M2WTF1"/>
<reference evidence="2 3" key="1">
    <citation type="submission" date="2020-10" db="EMBL/GenBank/DDBJ databases">
        <title>Wide distribution of Phycisphaera-like planctomycetes from WD2101 soil group in peatlands and genome analysis of the first cultivated representative.</title>
        <authorList>
            <person name="Dedysh S.N."/>
            <person name="Beletsky A.V."/>
            <person name="Ivanova A."/>
            <person name="Kulichevskaya I.S."/>
            <person name="Suzina N.E."/>
            <person name="Philippov D.A."/>
            <person name="Rakitin A.L."/>
            <person name="Mardanov A.V."/>
            <person name="Ravin N.V."/>
        </authorList>
    </citation>
    <scope>NUCLEOTIDE SEQUENCE [LARGE SCALE GENOMIC DNA]</scope>
    <source>
        <strain evidence="2 3">M1803</strain>
    </source>
</reference>
<sequence>MRLHPVIMAFGSLAVLAFASESRAQNFFGGNNTAFDPEISIVESGANLDVQATVSHDRKYVTMTMRPQLATLIALREFTFQGPGGIVGQNGNNANINNGRDRSGRPLPAMARPAVATPVLLREGMYRVDTAVPTPVAKPEEKPATRPAK</sequence>
<dbReference type="EMBL" id="CP063458">
    <property type="protein sequence ID" value="QOV88713.1"/>
    <property type="molecule type" value="Genomic_DNA"/>
</dbReference>
<evidence type="ECO:0000313" key="3">
    <source>
        <dbReference type="Proteomes" id="UP000593765"/>
    </source>
</evidence>
<accession>A0A7M2WTF1</accession>
<feature type="signal peptide" evidence="1">
    <location>
        <begin position="1"/>
        <end position="24"/>
    </location>
</feature>
<keyword evidence="3" id="KW-1185">Reference proteome</keyword>
<proteinExistence type="predicted"/>
<organism evidence="2 3">
    <name type="scientific">Humisphaera borealis</name>
    <dbReference type="NCBI Taxonomy" id="2807512"/>
    <lineage>
        <taxon>Bacteria</taxon>
        <taxon>Pseudomonadati</taxon>
        <taxon>Planctomycetota</taxon>
        <taxon>Phycisphaerae</taxon>
        <taxon>Tepidisphaerales</taxon>
        <taxon>Tepidisphaeraceae</taxon>
        <taxon>Humisphaera</taxon>
    </lineage>
</organism>
<dbReference type="Proteomes" id="UP000593765">
    <property type="component" value="Chromosome"/>
</dbReference>
<dbReference type="KEGG" id="hbs:IPV69_21150"/>